<keyword evidence="3" id="KW-1185">Reference proteome</keyword>
<gene>
    <name evidence="2" type="ORF">PIB30_086420</name>
</gene>
<dbReference type="EMBL" id="JASCZI010001480">
    <property type="protein sequence ID" value="MED6115049.1"/>
    <property type="molecule type" value="Genomic_DNA"/>
</dbReference>
<feature type="region of interest" description="Disordered" evidence="1">
    <location>
        <begin position="63"/>
        <end position="86"/>
    </location>
</feature>
<evidence type="ECO:0000313" key="2">
    <source>
        <dbReference type="EMBL" id="MED6115049.1"/>
    </source>
</evidence>
<feature type="compositionally biased region" description="Low complexity" evidence="1">
    <location>
        <begin position="141"/>
        <end position="157"/>
    </location>
</feature>
<dbReference type="Proteomes" id="UP001341840">
    <property type="component" value="Unassembled WGS sequence"/>
</dbReference>
<accession>A0ABU6QTP0</accession>
<feature type="region of interest" description="Disordered" evidence="1">
    <location>
        <begin position="141"/>
        <end position="224"/>
    </location>
</feature>
<evidence type="ECO:0000313" key="3">
    <source>
        <dbReference type="Proteomes" id="UP001341840"/>
    </source>
</evidence>
<evidence type="ECO:0000256" key="1">
    <source>
        <dbReference type="SAM" id="MobiDB-lite"/>
    </source>
</evidence>
<comment type="caution">
    <text evidence="2">The sequence shown here is derived from an EMBL/GenBank/DDBJ whole genome shotgun (WGS) entry which is preliminary data.</text>
</comment>
<feature type="compositionally biased region" description="Acidic residues" evidence="1">
    <location>
        <begin position="180"/>
        <end position="189"/>
    </location>
</feature>
<name>A0ABU6QTP0_9FABA</name>
<sequence>MNKTPEEAWELIESVADNNQHFKTRATSAAKGVFEVIPSESTILAKSLTDIASMLKEITEGHRAAPKALTQQSNSSQQRYQPPHNRQSYHTNLLVNSFPPSYEEALRTFQQENKEMREAQKRTETQLTNLIELLTKFTNQITINPPTPSQPSSSNPLPSQPLPNPMGGINMARREKGEEDERETGDDWLLELISELAKLDDSDEEESDGDESDEEEEDEEKEDE</sequence>
<reference evidence="2 3" key="1">
    <citation type="journal article" date="2023" name="Plants (Basel)">
        <title>Bridging the Gap: Combining Genomics and Transcriptomics Approaches to Understand Stylosanthes scabra, an Orphan Legume from the Brazilian Caatinga.</title>
        <authorList>
            <person name="Ferreira-Neto J.R.C."/>
            <person name="da Silva M.D."/>
            <person name="Binneck E."/>
            <person name="de Melo N.F."/>
            <person name="da Silva R.H."/>
            <person name="de Melo A.L.T.M."/>
            <person name="Pandolfi V."/>
            <person name="Bustamante F.O."/>
            <person name="Brasileiro-Vidal A.C."/>
            <person name="Benko-Iseppon A.M."/>
        </authorList>
    </citation>
    <scope>NUCLEOTIDE SEQUENCE [LARGE SCALE GENOMIC DNA]</scope>
    <source>
        <tissue evidence="2">Leaves</tissue>
    </source>
</reference>
<organism evidence="2 3">
    <name type="scientific">Stylosanthes scabra</name>
    <dbReference type="NCBI Taxonomy" id="79078"/>
    <lineage>
        <taxon>Eukaryota</taxon>
        <taxon>Viridiplantae</taxon>
        <taxon>Streptophyta</taxon>
        <taxon>Embryophyta</taxon>
        <taxon>Tracheophyta</taxon>
        <taxon>Spermatophyta</taxon>
        <taxon>Magnoliopsida</taxon>
        <taxon>eudicotyledons</taxon>
        <taxon>Gunneridae</taxon>
        <taxon>Pentapetalae</taxon>
        <taxon>rosids</taxon>
        <taxon>fabids</taxon>
        <taxon>Fabales</taxon>
        <taxon>Fabaceae</taxon>
        <taxon>Papilionoideae</taxon>
        <taxon>50 kb inversion clade</taxon>
        <taxon>dalbergioids sensu lato</taxon>
        <taxon>Dalbergieae</taxon>
        <taxon>Pterocarpus clade</taxon>
        <taxon>Stylosanthes</taxon>
    </lineage>
</organism>
<proteinExistence type="predicted"/>
<protein>
    <submittedName>
        <fullName evidence="2">Uncharacterized protein</fullName>
    </submittedName>
</protein>
<feature type="compositionally biased region" description="Polar residues" evidence="1">
    <location>
        <begin position="69"/>
        <end position="86"/>
    </location>
</feature>
<feature type="compositionally biased region" description="Acidic residues" evidence="1">
    <location>
        <begin position="201"/>
        <end position="224"/>
    </location>
</feature>